<evidence type="ECO:0000259" key="8">
    <source>
        <dbReference type="SMART" id="SM00803"/>
    </source>
</evidence>
<organism evidence="9 10">
    <name type="scientific">Caenorhabditis tropicalis</name>
    <dbReference type="NCBI Taxonomy" id="1561998"/>
    <lineage>
        <taxon>Eukaryota</taxon>
        <taxon>Metazoa</taxon>
        <taxon>Ecdysozoa</taxon>
        <taxon>Nematoda</taxon>
        <taxon>Chromadorea</taxon>
        <taxon>Rhabditida</taxon>
        <taxon>Rhabditina</taxon>
        <taxon>Rhabditomorpha</taxon>
        <taxon>Rhabditoidea</taxon>
        <taxon>Rhabditidae</taxon>
        <taxon>Peloderinae</taxon>
        <taxon>Caenorhabditis</taxon>
    </lineage>
</organism>
<comment type="similarity">
    <text evidence="2">Belongs to the TAF6 family.</text>
</comment>
<dbReference type="PANTHER" id="PTHR10221">
    <property type="entry name" value="TRANSCRIPTION INITIATION FACTOR TFIID SUBUNIT 6"/>
    <property type="match status" value="1"/>
</dbReference>
<dbReference type="GO" id="GO:0046695">
    <property type="term" value="C:SLIK (SAGA-like) complex"/>
    <property type="evidence" value="ECO:0007669"/>
    <property type="project" value="InterPro"/>
</dbReference>
<keyword evidence="3" id="KW-0805">Transcription regulation</keyword>
<dbReference type="FunFam" id="1.25.40.770:FF:000001">
    <property type="entry name" value="Transcription initiation factor TFIID subunit 6"/>
    <property type="match status" value="1"/>
</dbReference>
<dbReference type="CDD" id="cd08050">
    <property type="entry name" value="TAF6C"/>
    <property type="match status" value="1"/>
</dbReference>
<protein>
    <recommendedName>
        <fullName evidence="6">Transcription initiation factor TFIID subunit 6</fullName>
    </recommendedName>
</protein>
<comment type="subcellular location">
    <subcellularLocation>
        <location evidence="1">Nucleus</location>
    </subcellularLocation>
</comment>
<evidence type="ECO:0000313" key="9">
    <source>
        <dbReference type="Proteomes" id="UP000095282"/>
    </source>
</evidence>
<name>A0A1I7TGA7_9PELO</name>
<dbReference type="GO" id="GO:0003713">
    <property type="term" value="F:transcription coactivator activity"/>
    <property type="evidence" value="ECO:0007669"/>
    <property type="project" value="TreeGrafter"/>
</dbReference>
<dbReference type="Gene3D" id="1.25.40.770">
    <property type="entry name" value="TAF6, C-terminal HEAT repeat domain"/>
    <property type="match status" value="1"/>
</dbReference>
<feature type="domain" description="TATA box binding protein associated factor (TAF) histone-like fold" evidence="8">
    <location>
        <begin position="649"/>
        <end position="709"/>
    </location>
</feature>
<reference evidence="10" key="1">
    <citation type="submission" date="2016-11" db="UniProtKB">
        <authorList>
            <consortium name="WormBaseParasite"/>
        </authorList>
    </citation>
    <scope>IDENTIFICATION</scope>
</reference>
<sequence length="1093" mass="124460">MTIPGPTLINSQPLRINVQQSHSKTASELEEETFSTYPNSSGIVISYKDGVGEVLVSESFDDVGLHFVFTKSTCFQYPYDHDPIGVGSVVQVFWSRSFERCVAGSHIVVQIEKMEVYRCANMLEDQIFVTYNSHSAPGVAIGVTERSTTVAFHPSCSPRSRHETLKTLKEGSTEFRMRNKHHENTNRMVEVVLAAVPFRVEIRGNVDKIPYIVLRKRGYTPGKDGVAVITTILKHHFMEAYFLESSERVYFDSKSCHSNILDKVTVGSLINVMASPAFHSSCYKWYGYDVTVCDKYEPNSQAQRNFGMKNNEILQTGKEKEEASLKTAKSVFQRNMNLYAEVADEEDAKKKVKQPMNLYELDSKSAQYKLRHILLDACFSNLDPRSARMTYDSFFMDRLMDNSKIKFNEFGNIEHRRRYLSDSDEEEDVEENGVQRANYSESMQNGIREVLEPFGLNRPRVSSQPSTSKQEESKEVLLAKSSYSDERMLHNEKKKKKKPWEESNKLTSEDVRERIGSLMDSEGFALNQKVQDQFVIPDTRWKPKERRWIGLHDDLQWTMMATFGPIREEQNEDAPLLGGWWYRRSVPRIHPVGIVERMETRRNVIEDCTVSMMIEMSQTMKIFKQPGPSNTSTASTSSKPEDAVPHQNPLFTQVTADMLGITNLDTPAAELLEFLARETLKETLRLAKIWTHKNSRHRMTVTDVENVIRYMQNTGHLNIHSVDTLNLGIQNLAPVPGTSTGLYSFQKTSSDVDVDKEDSETFVKIPRELRLISYPLVTDGQPVQSEYSVNADEEEGAYFEKNTPEVMAPIQEKSETTRAKTCLQMFRDAVKSAKIDQKVGLKPATAEILTVEQQIFMKDIITVCMGQDDKKRHEALYTLETDAGLQVFLPHLTERICKSISANISQRCLSLIIYAGRVLRSLSHNKACDMTVTLHHVLPALLSCCVGRNMCLRPETDNHWALRDFSAKTLVGLVREQVDKSDNGFTARRLFDFSYRIFKNPSSSFSMIYGTIHILQEFVVDAKKAAWLLTEFQEMSGRCKQHIDSATRMGTPQLSVQEAAKLSQQILKAETNIRSRYSIPIASGGTALNRRYL</sequence>
<dbReference type="STRING" id="1561998.A0A1I7TGA7"/>
<dbReference type="GO" id="GO:0000124">
    <property type="term" value="C:SAGA complex"/>
    <property type="evidence" value="ECO:0007669"/>
    <property type="project" value="InterPro"/>
</dbReference>
<accession>A0A1I7TGA7</accession>
<feature type="region of interest" description="Disordered" evidence="7">
    <location>
        <begin position="419"/>
        <end position="476"/>
    </location>
</feature>
<evidence type="ECO:0000313" key="10">
    <source>
        <dbReference type="WBParaSite" id="Csp11.Scaffold605.g5654.t1"/>
    </source>
</evidence>
<dbReference type="Pfam" id="PF02969">
    <property type="entry name" value="TAF"/>
    <property type="match status" value="1"/>
</dbReference>
<dbReference type="Proteomes" id="UP000095282">
    <property type="component" value="Unplaced"/>
</dbReference>
<feature type="compositionally biased region" description="Acidic residues" evidence="7">
    <location>
        <begin position="422"/>
        <end position="431"/>
    </location>
</feature>
<feature type="compositionally biased region" description="Polar residues" evidence="7">
    <location>
        <begin position="435"/>
        <end position="445"/>
    </location>
</feature>
<feature type="compositionally biased region" description="Basic and acidic residues" evidence="7">
    <location>
        <begin position="499"/>
        <end position="508"/>
    </location>
</feature>
<dbReference type="InterPro" id="IPR011442">
    <property type="entry name" value="TAF6_C"/>
</dbReference>
<evidence type="ECO:0000256" key="7">
    <source>
        <dbReference type="SAM" id="MobiDB-lite"/>
    </source>
</evidence>
<keyword evidence="4" id="KW-0804">Transcription</keyword>
<dbReference type="Pfam" id="PF07571">
    <property type="entry name" value="TAF6_C"/>
    <property type="match status" value="1"/>
</dbReference>
<proteinExistence type="inferred from homology"/>
<evidence type="ECO:0000256" key="1">
    <source>
        <dbReference type="ARBA" id="ARBA00004123"/>
    </source>
</evidence>
<dbReference type="InterPro" id="IPR004823">
    <property type="entry name" value="TAF_TATA-bd_Histone-like_dom"/>
</dbReference>
<dbReference type="InterPro" id="IPR046344">
    <property type="entry name" value="TAF6_C_sf"/>
</dbReference>
<evidence type="ECO:0000256" key="5">
    <source>
        <dbReference type="ARBA" id="ARBA00023242"/>
    </source>
</evidence>
<feature type="region of interest" description="Disordered" evidence="7">
    <location>
        <begin position="623"/>
        <end position="645"/>
    </location>
</feature>
<evidence type="ECO:0000256" key="4">
    <source>
        <dbReference type="ARBA" id="ARBA00023163"/>
    </source>
</evidence>
<evidence type="ECO:0000256" key="3">
    <source>
        <dbReference type="ARBA" id="ARBA00023015"/>
    </source>
</evidence>
<feature type="region of interest" description="Disordered" evidence="7">
    <location>
        <begin position="488"/>
        <end position="508"/>
    </location>
</feature>
<dbReference type="GO" id="GO:0016251">
    <property type="term" value="F:RNA polymerase II general transcription initiation factor activity"/>
    <property type="evidence" value="ECO:0007669"/>
    <property type="project" value="InterPro"/>
</dbReference>
<evidence type="ECO:0000256" key="2">
    <source>
        <dbReference type="ARBA" id="ARBA00007688"/>
    </source>
</evidence>
<dbReference type="AlphaFoldDB" id="A0A1I7TGA7"/>
<dbReference type="GO" id="GO:0005669">
    <property type="term" value="C:transcription factor TFIID complex"/>
    <property type="evidence" value="ECO:0007669"/>
    <property type="project" value="InterPro"/>
</dbReference>
<dbReference type="SMART" id="SM00803">
    <property type="entry name" value="TAF"/>
    <property type="match status" value="1"/>
</dbReference>
<dbReference type="GO" id="GO:0051123">
    <property type="term" value="P:RNA polymerase II preinitiation complex assembly"/>
    <property type="evidence" value="ECO:0007669"/>
    <property type="project" value="TreeGrafter"/>
</dbReference>
<dbReference type="PANTHER" id="PTHR10221:SF9">
    <property type="entry name" value="TRANSCRIPTION INITIATION FACTOR TFIID SUBUNIT 6"/>
    <property type="match status" value="1"/>
</dbReference>
<feature type="compositionally biased region" description="Polar residues" evidence="7">
    <location>
        <begin position="627"/>
        <end position="638"/>
    </location>
</feature>
<dbReference type="WBParaSite" id="Csp11.Scaffold605.g5654.t1">
    <property type="protein sequence ID" value="Csp11.Scaffold605.g5654.t1"/>
    <property type="gene ID" value="Csp11.Scaffold605.g5654"/>
</dbReference>
<keyword evidence="9" id="KW-1185">Reference proteome</keyword>
<evidence type="ECO:0000256" key="6">
    <source>
        <dbReference type="ARBA" id="ARBA00040091"/>
    </source>
</evidence>
<keyword evidence="5" id="KW-0539">Nucleus</keyword>
<dbReference type="InterPro" id="IPR037796">
    <property type="entry name" value="TAF6"/>
</dbReference>